<dbReference type="Proteomes" id="UP000063718">
    <property type="component" value="Unassembled WGS sequence"/>
</dbReference>
<keyword evidence="1" id="KW-0436">Ligase</keyword>
<evidence type="ECO:0000313" key="1">
    <source>
        <dbReference type="EMBL" id="GAF26220.1"/>
    </source>
</evidence>
<proteinExistence type="predicted"/>
<dbReference type="GO" id="GO:0004812">
    <property type="term" value="F:aminoacyl-tRNA ligase activity"/>
    <property type="evidence" value="ECO:0007669"/>
    <property type="project" value="UniProtKB-KW"/>
</dbReference>
<sequence length="257" mass="28099">MFSKFNCSPVGAVYLETARTMSWYTSRGLSLRSATAVSFQDGRHNIKKEFHQPGIELLAGPGSQFLDAVLQVLGILVGPGGCHGVEGIGQGNNPGAQGNIVTLQTIIPFTVPALVVIGHQGLDNIELLQGSKDLDAEVRVPAHYLPLSRGQPGSLMQDGRSHPDFTNIMKQAAQGDNVYLILLHTQPFSQGRGQVADVARVLVGRHAMVTQAFQQSRRFWCHRHRDHSSSRLFTFYLKNRPVSSLFAKSAPKFGIFP</sequence>
<dbReference type="EMBL" id="DF238840">
    <property type="protein sequence ID" value="GAF26220.1"/>
    <property type="molecule type" value="Genomic_DNA"/>
</dbReference>
<keyword evidence="1" id="KW-0030">Aminoacyl-tRNA synthetase</keyword>
<organism evidence="1">
    <name type="scientific">Moorella thermoacetica Y72</name>
    <dbReference type="NCBI Taxonomy" id="1325331"/>
    <lineage>
        <taxon>Bacteria</taxon>
        <taxon>Bacillati</taxon>
        <taxon>Bacillota</taxon>
        <taxon>Clostridia</taxon>
        <taxon>Neomoorellales</taxon>
        <taxon>Neomoorellaceae</taxon>
        <taxon>Neomoorella</taxon>
    </lineage>
</organism>
<name>A0A0S6UFI1_NEOTH</name>
<reference evidence="1" key="1">
    <citation type="journal article" date="2014" name="Gene">
        <title>Genome-guided analysis of transformation efficiency and carbon dioxide assimilation by Moorella thermoacetica Y72.</title>
        <authorList>
            <person name="Tsukahara K."/>
            <person name="Kita A."/>
            <person name="Nakashimada Y."/>
            <person name="Hoshino T."/>
            <person name="Murakami K."/>
        </authorList>
    </citation>
    <scope>NUCLEOTIDE SEQUENCE [LARGE SCALE GENOMIC DNA]</scope>
    <source>
        <strain evidence="1">Y72</strain>
    </source>
</reference>
<accession>A0A0S6UFI1</accession>
<dbReference type="AlphaFoldDB" id="A0A0S6UFI1"/>
<gene>
    <name evidence="1" type="ORF">MTY_1559</name>
</gene>
<protein>
    <submittedName>
        <fullName evidence="1">Alanyl-tRNA synthetase</fullName>
    </submittedName>
</protein>